<evidence type="ECO:0000313" key="1">
    <source>
        <dbReference type="EMBL" id="VFU36677.1"/>
    </source>
</evidence>
<name>A0A6N2L6Z4_SALVM</name>
<protein>
    <submittedName>
        <fullName evidence="1">Uncharacterized protein</fullName>
    </submittedName>
</protein>
<dbReference type="AlphaFoldDB" id="A0A6N2L6Z4"/>
<reference evidence="1" key="1">
    <citation type="submission" date="2019-03" db="EMBL/GenBank/DDBJ databases">
        <authorList>
            <person name="Mank J."/>
            <person name="Almeida P."/>
        </authorList>
    </citation>
    <scope>NUCLEOTIDE SEQUENCE</scope>
    <source>
        <strain evidence="1">78183</strain>
    </source>
</reference>
<dbReference type="EMBL" id="CAADRP010001136">
    <property type="protein sequence ID" value="VFU36677.1"/>
    <property type="molecule type" value="Genomic_DNA"/>
</dbReference>
<accession>A0A6N2L6Z4</accession>
<organism evidence="1">
    <name type="scientific">Salix viminalis</name>
    <name type="common">Common osier</name>
    <name type="synonym">Basket willow</name>
    <dbReference type="NCBI Taxonomy" id="40686"/>
    <lineage>
        <taxon>Eukaryota</taxon>
        <taxon>Viridiplantae</taxon>
        <taxon>Streptophyta</taxon>
        <taxon>Embryophyta</taxon>
        <taxon>Tracheophyta</taxon>
        <taxon>Spermatophyta</taxon>
        <taxon>Magnoliopsida</taxon>
        <taxon>eudicotyledons</taxon>
        <taxon>Gunneridae</taxon>
        <taxon>Pentapetalae</taxon>
        <taxon>rosids</taxon>
        <taxon>fabids</taxon>
        <taxon>Malpighiales</taxon>
        <taxon>Salicaceae</taxon>
        <taxon>Saliceae</taxon>
        <taxon>Salix</taxon>
    </lineage>
</organism>
<sequence length="236" mass="26511">MVPLVSSTSSYSRCVHVTRGGLLALRTCLSHTAGMEGALAPCAISPTADMNWTRPGASLMAEGKKKTTTLEARHLPICTTIYIYLTTHGRKLPEQATKGSLTPTRPRDIKEELVQAGERWLKCITKLLQCNISVGFYEQDTLTGTLHHELAKLDTSTTRYLITNMSIARNHQFASPMTYSRCGRRSSEHSISTAETLLFCFFCCFFIQQLHFNHRPIFDSHPQKEGNYLNEQQRAV</sequence>
<gene>
    <name evidence="1" type="ORF">SVIM_LOCUS187134</name>
</gene>
<proteinExistence type="predicted"/>